<feature type="non-terminal residue" evidence="3">
    <location>
        <position position="1"/>
    </location>
</feature>
<dbReference type="CDD" id="cd03801">
    <property type="entry name" value="GT4_PimA-like"/>
    <property type="match status" value="1"/>
</dbReference>
<proteinExistence type="predicted"/>
<dbReference type="AlphaFoldDB" id="X0VU79"/>
<feature type="domain" description="Glycosyltransferase subfamily 4-like N-terminal" evidence="2">
    <location>
        <begin position="1"/>
        <end position="103"/>
    </location>
</feature>
<dbReference type="Pfam" id="PF13692">
    <property type="entry name" value="Glyco_trans_1_4"/>
    <property type="match status" value="1"/>
</dbReference>
<dbReference type="EMBL" id="BARS01037839">
    <property type="protein sequence ID" value="GAG15988.1"/>
    <property type="molecule type" value="Genomic_DNA"/>
</dbReference>
<evidence type="ECO:0000313" key="3">
    <source>
        <dbReference type="EMBL" id="GAG15988.1"/>
    </source>
</evidence>
<evidence type="ECO:0000259" key="2">
    <source>
        <dbReference type="Pfam" id="PF13439"/>
    </source>
</evidence>
<dbReference type="PANTHER" id="PTHR46401">
    <property type="entry name" value="GLYCOSYLTRANSFERASE WBBK-RELATED"/>
    <property type="match status" value="1"/>
</dbReference>
<dbReference type="InterPro" id="IPR028098">
    <property type="entry name" value="Glyco_trans_4-like_N"/>
</dbReference>
<gene>
    <name evidence="3" type="ORF">S01H1_57971</name>
</gene>
<organism evidence="3">
    <name type="scientific">marine sediment metagenome</name>
    <dbReference type="NCBI Taxonomy" id="412755"/>
    <lineage>
        <taxon>unclassified sequences</taxon>
        <taxon>metagenomes</taxon>
        <taxon>ecological metagenomes</taxon>
    </lineage>
</organism>
<dbReference type="Pfam" id="PF13439">
    <property type="entry name" value="Glyco_transf_4"/>
    <property type="match status" value="1"/>
</dbReference>
<sequence>FDIVHDNQGLGIGLLLIRSCGVPMVATIHHPLSIDVRNAVAQATGPIEKARRLIYYPIFMQEFVARRLDRIITVSEASARMVELAFAVPRQQMDVIYNGIDTDMFRPLRVAKQPNDIIYVSNSEDRNKGAPYLLQALRYLRDSTDYRLTFVDRPRQQLKLAPRLLRRYGLSTRVRFTGRVTTPQLVRHYCRAQMSVCPSLYEGFGLPAAEAMACGLPVVATTGGALPEVVEDGVTGILVPPADAHALAEAMDTLMR</sequence>
<comment type="caution">
    <text evidence="3">The sequence shown here is derived from an EMBL/GenBank/DDBJ whole genome shotgun (WGS) entry which is preliminary data.</text>
</comment>
<name>X0VU79_9ZZZZ</name>
<accession>X0VU79</accession>
<protein>
    <recommendedName>
        <fullName evidence="2">Glycosyltransferase subfamily 4-like N-terminal domain-containing protein</fullName>
    </recommendedName>
</protein>
<evidence type="ECO:0000256" key="1">
    <source>
        <dbReference type="ARBA" id="ARBA00022679"/>
    </source>
</evidence>
<dbReference type="GO" id="GO:0016757">
    <property type="term" value="F:glycosyltransferase activity"/>
    <property type="evidence" value="ECO:0007669"/>
    <property type="project" value="TreeGrafter"/>
</dbReference>
<dbReference type="PANTHER" id="PTHR46401:SF2">
    <property type="entry name" value="GLYCOSYLTRANSFERASE WBBK-RELATED"/>
    <property type="match status" value="1"/>
</dbReference>
<keyword evidence="1" id="KW-0808">Transferase</keyword>
<dbReference type="SUPFAM" id="SSF53756">
    <property type="entry name" value="UDP-Glycosyltransferase/glycogen phosphorylase"/>
    <property type="match status" value="1"/>
</dbReference>
<dbReference type="Gene3D" id="3.40.50.2000">
    <property type="entry name" value="Glycogen Phosphorylase B"/>
    <property type="match status" value="2"/>
</dbReference>
<reference evidence="3" key="1">
    <citation type="journal article" date="2014" name="Front. Microbiol.">
        <title>High frequency of phylogenetically diverse reductive dehalogenase-homologous genes in deep subseafloor sedimentary metagenomes.</title>
        <authorList>
            <person name="Kawai M."/>
            <person name="Futagami T."/>
            <person name="Toyoda A."/>
            <person name="Takaki Y."/>
            <person name="Nishi S."/>
            <person name="Hori S."/>
            <person name="Arai W."/>
            <person name="Tsubouchi T."/>
            <person name="Morono Y."/>
            <person name="Uchiyama I."/>
            <person name="Ito T."/>
            <person name="Fujiyama A."/>
            <person name="Inagaki F."/>
            <person name="Takami H."/>
        </authorList>
    </citation>
    <scope>NUCLEOTIDE SEQUENCE</scope>
    <source>
        <strain evidence="3">Expedition CK06-06</strain>
    </source>
</reference>
<dbReference type="GO" id="GO:0009103">
    <property type="term" value="P:lipopolysaccharide biosynthetic process"/>
    <property type="evidence" value="ECO:0007669"/>
    <property type="project" value="TreeGrafter"/>
</dbReference>
<feature type="non-terminal residue" evidence="3">
    <location>
        <position position="256"/>
    </location>
</feature>